<accession>A0A1C3KKH8</accession>
<dbReference type="VEuPathDB" id="PlasmoDB:POWCR01_000219800"/>
<reference evidence="2 3" key="1">
    <citation type="submission" date="2016-06" db="EMBL/GenBank/DDBJ databases">
        <authorList>
            <consortium name="Pathogen Informatics"/>
        </authorList>
    </citation>
    <scope>NUCLEOTIDE SEQUENCE [LARGE SCALE GENOMIC DNA]</scope>
</reference>
<dbReference type="Proteomes" id="UP000243200">
    <property type="component" value="Unassembled WGS sequence"/>
</dbReference>
<feature type="transmembrane region" description="Helical" evidence="1">
    <location>
        <begin position="206"/>
        <end position="231"/>
    </location>
</feature>
<evidence type="ECO:0000256" key="1">
    <source>
        <dbReference type="SAM" id="Phobius"/>
    </source>
</evidence>
<dbReference type="OrthoDB" id="388807at2759"/>
<gene>
    <name evidence="2" type="primary">PowCR01_000219800</name>
    <name evidence="2" type="ORF">POWCR01_000219800</name>
</gene>
<proteinExistence type="predicted"/>
<protein>
    <submittedName>
        <fullName evidence="2">Plasmodium vivax Vir protein, putative</fullName>
    </submittedName>
</protein>
<dbReference type="Pfam" id="PF05795">
    <property type="entry name" value="Plasmodium_Vir"/>
    <property type="match status" value="1"/>
</dbReference>
<keyword evidence="1" id="KW-0812">Transmembrane</keyword>
<dbReference type="EMBL" id="FLRJ01000716">
    <property type="protein sequence ID" value="SBT74466.1"/>
    <property type="molecule type" value="Genomic_DNA"/>
</dbReference>
<dbReference type="VEuPathDB" id="PlasmoDB:PocGH01_00027600"/>
<keyword evidence="1" id="KW-0472">Membrane</keyword>
<organism evidence="2 3">
    <name type="scientific">Plasmodium ovale</name>
    <name type="common">malaria parasite P. ovale</name>
    <dbReference type="NCBI Taxonomy" id="36330"/>
    <lineage>
        <taxon>Eukaryota</taxon>
        <taxon>Sar</taxon>
        <taxon>Alveolata</taxon>
        <taxon>Apicomplexa</taxon>
        <taxon>Aconoidasida</taxon>
        <taxon>Haemosporida</taxon>
        <taxon>Plasmodiidae</taxon>
        <taxon>Plasmodium</taxon>
        <taxon>Plasmodium (Plasmodium)</taxon>
    </lineage>
</organism>
<sequence length="277" mass="32285">MSPSQEYEYCPYAEYESFKKALNGFSTHTTGDHSTLCHNTLNETITGDQRILGYFKQLKLYLEKYNNTGTSETSNSCRYINYWLNDKMRNLDKLNSGNFHLFKKYAECEEHGQKFNSFKSNPNVSCNYANTFTQKHNNLVYKCNYKDNNNICNELKSVRELFETNVVETRNVCGRKLIKLLTIPDAYAAEKIKASEFLRSISPIPVLPSIIVISVILLFLYKFTPIGSLLLRQINRKNMISNNLDEQTQEFLYNSKKEYSNYEKPSYNIAYKSIGYF</sequence>
<dbReference type="InterPro" id="IPR008780">
    <property type="entry name" value="Plasmodium_Vir"/>
</dbReference>
<evidence type="ECO:0000313" key="3">
    <source>
        <dbReference type="Proteomes" id="UP000243200"/>
    </source>
</evidence>
<keyword evidence="1" id="KW-1133">Transmembrane helix</keyword>
<dbReference type="AlphaFoldDB" id="A0A1C3KKH8"/>
<name>A0A1C3KKH8_PLAOA</name>
<evidence type="ECO:0000313" key="2">
    <source>
        <dbReference type="EMBL" id="SBT74466.1"/>
    </source>
</evidence>